<dbReference type="Proteomes" id="UP001432027">
    <property type="component" value="Unassembled WGS sequence"/>
</dbReference>
<gene>
    <name evidence="1" type="ORF">PENTCL1PPCAC_7672</name>
</gene>
<accession>A0AAV5SQ51</accession>
<organism evidence="1 2">
    <name type="scientific">Pristionchus entomophagus</name>
    <dbReference type="NCBI Taxonomy" id="358040"/>
    <lineage>
        <taxon>Eukaryota</taxon>
        <taxon>Metazoa</taxon>
        <taxon>Ecdysozoa</taxon>
        <taxon>Nematoda</taxon>
        <taxon>Chromadorea</taxon>
        <taxon>Rhabditida</taxon>
        <taxon>Rhabditina</taxon>
        <taxon>Diplogasteromorpha</taxon>
        <taxon>Diplogasteroidea</taxon>
        <taxon>Neodiplogasteridae</taxon>
        <taxon>Pristionchus</taxon>
    </lineage>
</organism>
<feature type="non-terminal residue" evidence="1">
    <location>
        <position position="1"/>
    </location>
</feature>
<reference evidence="1" key="1">
    <citation type="submission" date="2023-10" db="EMBL/GenBank/DDBJ databases">
        <title>Genome assembly of Pristionchus species.</title>
        <authorList>
            <person name="Yoshida K."/>
            <person name="Sommer R.J."/>
        </authorList>
    </citation>
    <scope>NUCLEOTIDE SEQUENCE</scope>
    <source>
        <strain evidence="1">RS0144</strain>
    </source>
</reference>
<sequence length="341" mass="37722">KFMIRISGALVEFHGSRLYDEADFAVPSACGLFPGGRIYVSVPSNSADIAKKLMLHDYVHDDMSLYDISTLTKGKEKGYLKVDDAIRQVKITNLNAGNNTAPIAVWVLEYYNTDHTVYDAANLRIGPDSLGVITVMSAEPFTLRSKTDGPMMLFSLLAGFDALPSGRGNEDMCTNVIEQLDPDASSSVQFSVQSPLITLKFDGSDYKNSRSSIIADIGIESVLDFSGISFVSSPGYIGCAYSPEQKIYHSSLYNSSTSVMYFSDSRLYNVAMTSFVNSDAEHPVIVQDKTNNKEYRWSGTTPDNTDSQNPILKQTNNLEISWTRNEKDLEQSFLVRLIPLN</sequence>
<protein>
    <submittedName>
        <fullName evidence="1">Uncharacterized protein</fullName>
    </submittedName>
</protein>
<proteinExistence type="predicted"/>
<evidence type="ECO:0000313" key="1">
    <source>
        <dbReference type="EMBL" id="GMS85497.1"/>
    </source>
</evidence>
<dbReference type="EMBL" id="BTSX01000002">
    <property type="protein sequence ID" value="GMS85497.1"/>
    <property type="molecule type" value="Genomic_DNA"/>
</dbReference>
<feature type="non-terminal residue" evidence="1">
    <location>
        <position position="341"/>
    </location>
</feature>
<dbReference type="AlphaFoldDB" id="A0AAV5SQ51"/>
<comment type="caution">
    <text evidence="1">The sequence shown here is derived from an EMBL/GenBank/DDBJ whole genome shotgun (WGS) entry which is preliminary data.</text>
</comment>
<evidence type="ECO:0000313" key="2">
    <source>
        <dbReference type="Proteomes" id="UP001432027"/>
    </source>
</evidence>
<name>A0AAV5SQ51_9BILA</name>
<keyword evidence="2" id="KW-1185">Reference proteome</keyword>